<reference evidence="3" key="1">
    <citation type="submission" date="2018-06" db="EMBL/GenBank/DDBJ databases">
        <authorList>
            <person name="Zhirakovskaya E."/>
        </authorList>
    </citation>
    <scope>NUCLEOTIDE SEQUENCE</scope>
</reference>
<protein>
    <recommendedName>
        <fullName evidence="2">DUF2914 domain-containing protein</fullName>
    </recommendedName>
</protein>
<sequence length="243" mass="26347">MKITLKQNLLVLLALVFVSQAVFAEGMSGSTGNGMPEGSRAGMAEKMEAETSAAGKGMPLNEQTQSGQTPSMGMKAPAQNTVASQAVESAEEMAGFSRGTVTRSVFTTLVDNREPVDKVQQVPQQKNDITYFTELRDMSGQTAKHRWEFKGKIISEVKFNVRGPRWRVWSKKSFAPGWAGDWKVSVINGVGEVISEEVIAYAEPAEKMMSGDNAVDANQMNTMPEANKSMPHDTAVPDTPAVQ</sequence>
<evidence type="ECO:0000313" key="3">
    <source>
        <dbReference type="EMBL" id="VAW91714.1"/>
    </source>
</evidence>
<feature type="compositionally biased region" description="Polar residues" evidence="1">
    <location>
        <begin position="61"/>
        <end position="71"/>
    </location>
</feature>
<dbReference type="InterPro" id="IPR022606">
    <property type="entry name" value="DUF2914"/>
</dbReference>
<dbReference type="AlphaFoldDB" id="A0A3B1AD18"/>
<feature type="domain" description="DUF2914" evidence="2">
    <location>
        <begin position="143"/>
        <end position="196"/>
    </location>
</feature>
<accession>A0A3B1AD18</accession>
<organism evidence="3">
    <name type="scientific">hydrothermal vent metagenome</name>
    <dbReference type="NCBI Taxonomy" id="652676"/>
    <lineage>
        <taxon>unclassified sequences</taxon>
        <taxon>metagenomes</taxon>
        <taxon>ecological metagenomes</taxon>
    </lineage>
</organism>
<dbReference type="EMBL" id="UOFT01000016">
    <property type="protein sequence ID" value="VAW91714.1"/>
    <property type="molecule type" value="Genomic_DNA"/>
</dbReference>
<feature type="region of interest" description="Disordered" evidence="1">
    <location>
        <begin position="27"/>
        <end position="82"/>
    </location>
</feature>
<evidence type="ECO:0000259" key="2">
    <source>
        <dbReference type="Pfam" id="PF11141"/>
    </source>
</evidence>
<gene>
    <name evidence="3" type="ORF">MNBD_GAMMA23-99</name>
</gene>
<name>A0A3B1AD18_9ZZZZ</name>
<proteinExistence type="predicted"/>
<evidence type="ECO:0000256" key="1">
    <source>
        <dbReference type="SAM" id="MobiDB-lite"/>
    </source>
</evidence>
<dbReference type="Pfam" id="PF11141">
    <property type="entry name" value="DUF2914"/>
    <property type="match status" value="1"/>
</dbReference>
<feature type="region of interest" description="Disordered" evidence="1">
    <location>
        <begin position="223"/>
        <end position="243"/>
    </location>
</feature>